<evidence type="ECO:0000313" key="3">
    <source>
        <dbReference type="Proteomes" id="UP001300502"/>
    </source>
</evidence>
<dbReference type="SMART" id="SM00463">
    <property type="entry name" value="SMR"/>
    <property type="match status" value="1"/>
</dbReference>
<sequence length="333" mass="38209">MPKKKSSRRKEKCTESSMDKRTKEIYLENIEKLVSKNENVDVDTLSAIEAFCNFDPKKTYETLIELFQEEKERENKLCKQPVNNSASNKISPWTNMGNKLKATLLKEKYSFASKDLISDVLEFFEGSMERTENFLLENYPVDDPQVVTNSDEKVTRDSSHLPQKVALYLRELDALRISAEQEKNAVGYKQPDTIVQSFLDKSRHFWNQHLIYGRLASITRKSCYSRQATEMKNLFENYSSQALNELTKRDSFSKSPLLDLHGFFVEEALFLLEKKIASMKESTTKRPLVIQCITGKGNGSLSGSRLGPAVENYCKEHHLVYKLEPGAVIVYIG</sequence>
<keyword evidence="3" id="KW-1185">Reference proteome</keyword>
<dbReference type="InterPro" id="IPR036063">
    <property type="entry name" value="Smr_dom_sf"/>
</dbReference>
<accession>A0AAV9IK26</accession>
<dbReference type="PANTHER" id="PTHR47417:SF1">
    <property type="entry name" value="SMR DOMAIN-CONTAINING PROTEIN YPL199C"/>
    <property type="match status" value="1"/>
</dbReference>
<dbReference type="Gene3D" id="3.30.1370.110">
    <property type="match status" value="1"/>
</dbReference>
<dbReference type="SUPFAM" id="SSF160443">
    <property type="entry name" value="SMR domain-like"/>
    <property type="match status" value="1"/>
</dbReference>
<dbReference type="PROSITE" id="PS50828">
    <property type="entry name" value="SMR"/>
    <property type="match status" value="1"/>
</dbReference>
<dbReference type="Pfam" id="PF01713">
    <property type="entry name" value="Smr"/>
    <property type="match status" value="1"/>
</dbReference>
<name>A0AAV9IK26_9RHOD</name>
<protein>
    <recommendedName>
        <fullName evidence="1">Smr domain-containing protein</fullName>
    </recommendedName>
</protein>
<comment type="caution">
    <text evidence="2">The sequence shown here is derived from an EMBL/GenBank/DDBJ whole genome shotgun (WGS) entry which is preliminary data.</text>
</comment>
<dbReference type="InterPro" id="IPR002625">
    <property type="entry name" value="Smr_dom"/>
</dbReference>
<organism evidence="2 3">
    <name type="scientific">Galdieria yellowstonensis</name>
    <dbReference type="NCBI Taxonomy" id="3028027"/>
    <lineage>
        <taxon>Eukaryota</taxon>
        <taxon>Rhodophyta</taxon>
        <taxon>Bangiophyceae</taxon>
        <taxon>Galdieriales</taxon>
        <taxon>Galdieriaceae</taxon>
        <taxon>Galdieria</taxon>
    </lineage>
</organism>
<dbReference type="Proteomes" id="UP001300502">
    <property type="component" value="Unassembled WGS sequence"/>
</dbReference>
<dbReference type="EMBL" id="JANCYU010000055">
    <property type="protein sequence ID" value="KAK4527767.1"/>
    <property type="molecule type" value="Genomic_DNA"/>
</dbReference>
<gene>
    <name evidence="2" type="ORF">GAYE_SCF43G5695</name>
</gene>
<dbReference type="AlphaFoldDB" id="A0AAV9IK26"/>
<dbReference type="InterPro" id="IPR053020">
    <property type="entry name" value="Smr_domain_protein"/>
</dbReference>
<dbReference type="PANTHER" id="PTHR47417">
    <property type="entry name" value="SMR DOMAIN-CONTAINING PROTEIN YPL199C"/>
    <property type="match status" value="1"/>
</dbReference>
<evidence type="ECO:0000259" key="1">
    <source>
        <dbReference type="PROSITE" id="PS50828"/>
    </source>
</evidence>
<proteinExistence type="predicted"/>
<reference evidence="2 3" key="1">
    <citation type="submission" date="2022-07" db="EMBL/GenBank/DDBJ databases">
        <title>Genome-wide signatures of adaptation to extreme environments.</title>
        <authorList>
            <person name="Cho C.H."/>
            <person name="Yoon H.S."/>
        </authorList>
    </citation>
    <scope>NUCLEOTIDE SEQUENCE [LARGE SCALE GENOMIC DNA]</scope>
    <source>
        <strain evidence="2 3">108.79 E11</strain>
    </source>
</reference>
<evidence type="ECO:0000313" key="2">
    <source>
        <dbReference type="EMBL" id="KAK4527767.1"/>
    </source>
</evidence>
<feature type="domain" description="Smr" evidence="1">
    <location>
        <begin position="258"/>
        <end position="333"/>
    </location>
</feature>